<dbReference type="PANTHER" id="PTHR32444">
    <property type="entry name" value="BULB-TYPE LECTIN DOMAIN-CONTAINING PROTEIN"/>
    <property type="match status" value="1"/>
</dbReference>
<feature type="signal peptide" evidence="4">
    <location>
        <begin position="1"/>
        <end position="22"/>
    </location>
</feature>
<evidence type="ECO:0000313" key="6">
    <source>
        <dbReference type="EMBL" id="BAV60249.1"/>
    </source>
</evidence>
<dbReference type="CDD" id="cd00028">
    <property type="entry name" value="B_lectin"/>
    <property type="match status" value="1"/>
</dbReference>
<organism evidence="6">
    <name type="scientific">Euphorbia tirucalli</name>
    <name type="common">Pencil tree</name>
    <dbReference type="NCBI Taxonomy" id="142860"/>
    <lineage>
        <taxon>Eukaryota</taxon>
        <taxon>Viridiplantae</taxon>
        <taxon>Streptophyta</taxon>
        <taxon>Embryophyta</taxon>
        <taxon>Tracheophyta</taxon>
        <taxon>Spermatophyta</taxon>
        <taxon>Magnoliopsida</taxon>
        <taxon>eudicotyledons</taxon>
        <taxon>Gunneridae</taxon>
        <taxon>Pentapetalae</taxon>
        <taxon>rosids</taxon>
        <taxon>fabids</taxon>
        <taxon>Malpighiales</taxon>
        <taxon>Euphorbiaceae</taxon>
        <taxon>Euphorbioideae</taxon>
        <taxon>Euphorbieae</taxon>
        <taxon>Euphorbia</taxon>
        <taxon>Euphorbia subgen. Euphorbia</taxon>
        <taxon>Euphorbia sect. Tirucalli</taxon>
    </lineage>
</organism>
<dbReference type="Pfam" id="PF01453">
    <property type="entry name" value="B_lectin"/>
    <property type="match status" value="1"/>
</dbReference>
<sequence>MHKPIILSLSLFFSAISFIAEALVPPSETFQYVNAGDFGDYIVEYEANYRVLDPFAQPFQLCFYNTTPNEYTLALRMGTVRSESLMRWVWEANRAKPVRENATVTFSEDGNLVLADADGTIAWQTNTSNKGVVGFKLLPNGNMVLYDSNGGFVWQSFDYPTDTLLVGQSLKLGAATKLVSRASREENVNGPYSLEMEETTLSLYYKSPNSPNPLIYFSFRDLLSVSEGPLKFVTLGPELSLEYDRGTLILRKPKYNTTLTYLRLEIDGNVRLHTYEDNADWSAWEVTYTLFDRNSWETECQLPQRCGNFGLCEDDQCVACPSPEGLLGWSKSCEAEKVSSCGVNDFRYYELKGVDHFSSKYSDGEGPMKIDDCGNKCTEDCKCLGYFYHTKSSTCWIVYDLNTLTKVDNSTHLAFIKAPIKQVLSDI</sequence>
<dbReference type="CDD" id="cd01098">
    <property type="entry name" value="PAN_AP_plant"/>
    <property type="match status" value="1"/>
</dbReference>
<protein>
    <submittedName>
        <fullName evidence="6">D-mannose binding lectin</fullName>
    </submittedName>
</protein>
<dbReference type="GO" id="GO:0030246">
    <property type="term" value="F:carbohydrate binding"/>
    <property type="evidence" value="ECO:0007669"/>
    <property type="project" value="UniProtKB-KW"/>
</dbReference>
<dbReference type="PROSITE" id="PS50927">
    <property type="entry name" value="BULB_LECTIN"/>
    <property type="match status" value="1"/>
</dbReference>
<proteinExistence type="evidence at transcript level"/>
<dbReference type="EMBL" id="LC147031">
    <property type="protein sequence ID" value="BAV60249.1"/>
    <property type="molecule type" value="mRNA"/>
</dbReference>
<dbReference type="PANTHER" id="PTHR32444:SF10">
    <property type="entry name" value="CURCULIN-LIKE (MANNOSE-BINDING) LECTIN FAMILY PROTEIN-RELATED"/>
    <property type="match status" value="1"/>
</dbReference>
<accession>A0A1C9ZWQ3</accession>
<dbReference type="GO" id="GO:0009505">
    <property type="term" value="C:plant-type cell wall"/>
    <property type="evidence" value="ECO:0007669"/>
    <property type="project" value="TreeGrafter"/>
</dbReference>
<feature type="chain" id="PRO_5008896875" evidence="4">
    <location>
        <begin position="23"/>
        <end position="427"/>
    </location>
</feature>
<name>A0A1C9ZWQ3_EUPTI</name>
<dbReference type="InterPro" id="IPR001480">
    <property type="entry name" value="Bulb-type_lectin_dom"/>
</dbReference>
<dbReference type="AlphaFoldDB" id="A0A1C9ZWQ3"/>
<dbReference type="SMART" id="SM00108">
    <property type="entry name" value="B_lectin"/>
    <property type="match status" value="1"/>
</dbReference>
<dbReference type="InterPro" id="IPR035446">
    <property type="entry name" value="SLSG/EP1"/>
</dbReference>
<evidence type="ECO:0000256" key="2">
    <source>
        <dbReference type="ARBA" id="ARBA00023157"/>
    </source>
</evidence>
<keyword evidence="1 4" id="KW-0732">Signal</keyword>
<feature type="domain" description="Bulb-type lectin" evidence="5">
    <location>
        <begin position="40"/>
        <end position="158"/>
    </location>
</feature>
<evidence type="ECO:0000256" key="1">
    <source>
        <dbReference type="ARBA" id="ARBA00022729"/>
    </source>
</evidence>
<evidence type="ECO:0000256" key="4">
    <source>
        <dbReference type="SAM" id="SignalP"/>
    </source>
</evidence>
<keyword evidence="6" id="KW-0430">Lectin</keyword>
<evidence type="ECO:0000256" key="3">
    <source>
        <dbReference type="ARBA" id="ARBA00023180"/>
    </source>
</evidence>
<reference evidence="6" key="1">
    <citation type="journal article" date="2016" name="Plant Physiol. Biochem.">
        <title>Transcriptome and proteome analyses provide insight into laticifer's defense of Euphorbia tirucalli against pests.</title>
        <authorList>
            <person name="Kitajima S."/>
            <person name="Miura K."/>
            <person name="Aoki W."/>
            <person name="Yamato K.T."/>
            <person name="Taira T."/>
            <person name="Murakami R."/>
            <person name="Aburaya S."/>
        </authorList>
    </citation>
    <scope>NUCLEOTIDE SEQUENCE</scope>
</reference>
<dbReference type="PIRSF" id="PIRSF002686">
    <property type="entry name" value="SLG"/>
    <property type="match status" value="1"/>
</dbReference>
<dbReference type="InterPro" id="IPR036426">
    <property type="entry name" value="Bulb-type_lectin_dom_sf"/>
</dbReference>
<evidence type="ECO:0000259" key="5">
    <source>
        <dbReference type="PROSITE" id="PS50927"/>
    </source>
</evidence>
<keyword evidence="3" id="KW-0325">Glycoprotein</keyword>
<dbReference type="SUPFAM" id="SSF51110">
    <property type="entry name" value="alpha-D-mannose-specific plant lectins"/>
    <property type="match status" value="1"/>
</dbReference>
<dbReference type="Gene3D" id="2.90.10.10">
    <property type="entry name" value="Bulb-type lectin domain"/>
    <property type="match status" value="1"/>
</dbReference>
<keyword evidence="2" id="KW-1015">Disulfide bond</keyword>